<protein>
    <submittedName>
        <fullName evidence="3">Uncharacterized protein</fullName>
    </submittedName>
</protein>
<name>A0A5M4B381_9BACT</name>
<proteinExistence type="predicted"/>
<sequence length="355" mass="38368">MKKLIYFLFVTVFCFQVNAKAENISTKPGSSAQFPKSVAGVYKSDFNELTLYVNGNHVTGTYKFKGGKVDGTLSGHTLTGTWSQSNGKGKLIFVFNNDFSAFTGKWGYNNDTPSGKWNGTKIAGGSNAGSTSSTPVSSVSGNSKIAGVYSTDFKNMTLTISGNHVTGTYEHAGGRIDGTLSGHTLTGTWTQTNGKGKLVFVFNNDFSAFTGKWGYNNDAPTSKWNGTKTGSSGSTAASSSTQTSLPINVIGSWSANGSRNQIGRLQIWQDGDKFVVIASWPDAATGTWKSYKGEGRFEGRKMNFKVFPSTTNGSSADQGYVYHYTISPDNSEITSYYTRYGKRTIETNVLYKRVK</sequence>
<accession>A0A5M4B381</accession>
<feature type="region of interest" description="Disordered" evidence="1">
    <location>
        <begin position="220"/>
        <end position="240"/>
    </location>
</feature>
<evidence type="ECO:0000313" key="3">
    <source>
        <dbReference type="EMBL" id="GET34592.1"/>
    </source>
</evidence>
<dbReference type="EMBL" id="BLAX01000001">
    <property type="protein sequence ID" value="GET34592.1"/>
    <property type="molecule type" value="Genomic_DNA"/>
</dbReference>
<evidence type="ECO:0000256" key="2">
    <source>
        <dbReference type="SAM" id="SignalP"/>
    </source>
</evidence>
<dbReference type="AlphaFoldDB" id="A0A5M4B381"/>
<dbReference type="RefSeq" id="WP_027586115.1">
    <property type="nucleotide sequence ID" value="NZ_BLAX01000001.1"/>
</dbReference>
<evidence type="ECO:0000256" key="1">
    <source>
        <dbReference type="SAM" id="MobiDB-lite"/>
    </source>
</evidence>
<keyword evidence="4" id="KW-1185">Reference proteome</keyword>
<feature type="chain" id="PRO_5024418865" evidence="2">
    <location>
        <begin position="20"/>
        <end position="355"/>
    </location>
</feature>
<feature type="signal peptide" evidence="2">
    <location>
        <begin position="1"/>
        <end position="19"/>
    </location>
</feature>
<organism evidence="3 4">
    <name type="scientific">Prolixibacter bellariivorans</name>
    <dbReference type="NCBI Taxonomy" id="314319"/>
    <lineage>
        <taxon>Bacteria</taxon>
        <taxon>Pseudomonadati</taxon>
        <taxon>Bacteroidota</taxon>
        <taxon>Bacteroidia</taxon>
        <taxon>Marinilabiliales</taxon>
        <taxon>Prolixibacteraceae</taxon>
        <taxon>Prolixibacter</taxon>
    </lineage>
</organism>
<keyword evidence="2" id="KW-0732">Signal</keyword>
<comment type="caution">
    <text evidence="3">The sequence shown here is derived from an EMBL/GenBank/DDBJ whole genome shotgun (WGS) entry which is preliminary data.</text>
</comment>
<dbReference type="Proteomes" id="UP000391834">
    <property type="component" value="Unassembled WGS sequence"/>
</dbReference>
<gene>
    <name evidence="3" type="ORF">PbJCM13498_34550</name>
</gene>
<feature type="compositionally biased region" description="Low complexity" evidence="1">
    <location>
        <begin position="221"/>
        <end position="240"/>
    </location>
</feature>
<evidence type="ECO:0000313" key="4">
    <source>
        <dbReference type="Proteomes" id="UP000391834"/>
    </source>
</evidence>
<dbReference type="OrthoDB" id="9782229at2"/>
<reference evidence="3 4" key="1">
    <citation type="submission" date="2019-10" db="EMBL/GenBank/DDBJ databases">
        <title>Prolixibacter strains distinguished by the presence of nitrate reductase genes were adept at nitrate-dependent anaerobic corrosion of metallic iron and carbon steel.</title>
        <authorList>
            <person name="Iino T."/>
            <person name="Shono N."/>
            <person name="Ito K."/>
            <person name="Nakamura R."/>
            <person name="Sueoka K."/>
            <person name="Harayama S."/>
            <person name="Ohkuma M."/>
        </authorList>
    </citation>
    <scope>NUCLEOTIDE SEQUENCE [LARGE SCALE GENOMIC DNA]</scope>
    <source>
        <strain evidence="3 4">JCM 13498</strain>
    </source>
</reference>